<dbReference type="FunFam" id="1.10.390.10:FF:000033">
    <property type="entry name" value="Endoplasmic reticulum aminopeptidase 1b"/>
    <property type="match status" value="1"/>
</dbReference>
<comment type="caution">
    <text evidence="1">The sequence shown here is derived from an EMBL/GenBank/DDBJ whole genome shotgun (WGS) entry which is preliminary data.</text>
</comment>
<gene>
    <name evidence="1" type="ORF">PACLA_8A038758</name>
</gene>
<evidence type="ECO:0000313" key="2">
    <source>
        <dbReference type="Proteomes" id="UP001152795"/>
    </source>
</evidence>
<dbReference type="GO" id="GO:0043171">
    <property type="term" value="P:peptide catabolic process"/>
    <property type="evidence" value="ECO:0007669"/>
    <property type="project" value="TreeGrafter"/>
</dbReference>
<dbReference type="AlphaFoldDB" id="A0A7D9KDU8"/>
<dbReference type="GO" id="GO:0016020">
    <property type="term" value="C:membrane"/>
    <property type="evidence" value="ECO:0007669"/>
    <property type="project" value="TreeGrafter"/>
</dbReference>
<protein>
    <submittedName>
        <fullName evidence="1">Endoplasmic reticulum aminopeptidase 1-like isoform X1</fullName>
    </submittedName>
</protein>
<keyword evidence="1" id="KW-0378">Hydrolase</keyword>
<dbReference type="Pfam" id="PF01433">
    <property type="entry name" value="Peptidase_M1"/>
    <property type="match status" value="1"/>
</dbReference>
<dbReference type="GO" id="GO:0008270">
    <property type="term" value="F:zinc ion binding"/>
    <property type="evidence" value="ECO:0007669"/>
    <property type="project" value="InterPro"/>
</dbReference>
<keyword evidence="2" id="KW-1185">Reference proteome</keyword>
<keyword evidence="1" id="KW-0031">Aminopeptidase</keyword>
<dbReference type="PANTHER" id="PTHR11533">
    <property type="entry name" value="PROTEASE M1 ZINC METALLOPROTEASE"/>
    <property type="match status" value="1"/>
</dbReference>
<dbReference type="Gene3D" id="1.10.390.10">
    <property type="entry name" value="Neutral Protease Domain 2"/>
    <property type="match status" value="1"/>
</dbReference>
<dbReference type="Proteomes" id="UP001152795">
    <property type="component" value="Unassembled WGS sequence"/>
</dbReference>
<dbReference type="PANTHER" id="PTHR11533:SF299">
    <property type="entry name" value="AMINOPEPTIDASE"/>
    <property type="match status" value="1"/>
</dbReference>
<organism evidence="1 2">
    <name type="scientific">Paramuricea clavata</name>
    <name type="common">Red gorgonian</name>
    <name type="synonym">Violescent sea-whip</name>
    <dbReference type="NCBI Taxonomy" id="317549"/>
    <lineage>
        <taxon>Eukaryota</taxon>
        <taxon>Metazoa</taxon>
        <taxon>Cnidaria</taxon>
        <taxon>Anthozoa</taxon>
        <taxon>Octocorallia</taxon>
        <taxon>Malacalcyonacea</taxon>
        <taxon>Plexauridae</taxon>
        <taxon>Paramuricea</taxon>
    </lineage>
</organism>
<reference evidence="1" key="1">
    <citation type="submission" date="2020-04" db="EMBL/GenBank/DDBJ databases">
        <authorList>
            <person name="Alioto T."/>
            <person name="Alioto T."/>
            <person name="Gomez Garrido J."/>
        </authorList>
    </citation>
    <scope>NUCLEOTIDE SEQUENCE</scope>
    <source>
        <strain evidence="1">A484AB</strain>
    </source>
</reference>
<name>A0A7D9KDU8_PARCT</name>
<dbReference type="InterPro" id="IPR027268">
    <property type="entry name" value="Peptidase_M4/M1_CTD_sf"/>
</dbReference>
<dbReference type="GO" id="GO:0042277">
    <property type="term" value="F:peptide binding"/>
    <property type="evidence" value="ECO:0007669"/>
    <property type="project" value="TreeGrafter"/>
</dbReference>
<dbReference type="GO" id="GO:0005737">
    <property type="term" value="C:cytoplasm"/>
    <property type="evidence" value="ECO:0007669"/>
    <property type="project" value="TreeGrafter"/>
</dbReference>
<feature type="non-terminal residue" evidence="1">
    <location>
        <position position="116"/>
    </location>
</feature>
<sequence length="116" mass="13145">IRIWAPPDQINNADLALSSANVILTYYEEYFGINYPLPKQDLIAIPDFSAGAMENWGLITYRLTSLLSDPKESSTSNKQWVETVVAHELAHQVIILVSRVLLKALFPSIFENYFTN</sequence>
<dbReference type="SUPFAM" id="SSF55486">
    <property type="entry name" value="Metalloproteases ('zincins'), catalytic domain"/>
    <property type="match status" value="1"/>
</dbReference>
<proteinExistence type="predicted"/>
<dbReference type="OrthoDB" id="6019513at2759"/>
<dbReference type="InterPro" id="IPR014782">
    <property type="entry name" value="Peptidase_M1_dom"/>
</dbReference>
<feature type="non-terminal residue" evidence="1">
    <location>
        <position position="1"/>
    </location>
</feature>
<dbReference type="GO" id="GO:0070006">
    <property type="term" value="F:metalloaminopeptidase activity"/>
    <property type="evidence" value="ECO:0007669"/>
    <property type="project" value="TreeGrafter"/>
</dbReference>
<accession>A0A7D9KDU8</accession>
<evidence type="ECO:0000313" key="1">
    <source>
        <dbReference type="EMBL" id="CAB4043817.1"/>
    </source>
</evidence>
<dbReference type="EMBL" id="CACRXK020033255">
    <property type="protein sequence ID" value="CAB4043817.1"/>
    <property type="molecule type" value="Genomic_DNA"/>
</dbReference>
<dbReference type="GO" id="GO:0005615">
    <property type="term" value="C:extracellular space"/>
    <property type="evidence" value="ECO:0007669"/>
    <property type="project" value="TreeGrafter"/>
</dbReference>
<dbReference type="InterPro" id="IPR050344">
    <property type="entry name" value="Peptidase_M1_aminopeptidases"/>
</dbReference>
<dbReference type="GO" id="GO:0006508">
    <property type="term" value="P:proteolysis"/>
    <property type="evidence" value="ECO:0007669"/>
    <property type="project" value="TreeGrafter"/>
</dbReference>
<keyword evidence="1" id="KW-0645">Protease</keyword>